<dbReference type="PANTHER" id="PTHR38011">
    <property type="entry name" value="DIHYDROFOLATE REDUCTASE FAMILY PROTEIN (AFU_ORTHOLOGUE AFUA_8G06820)"/>
    <property type="match status" value="1"/>
</dbReference>
<name>A0ABP6X7I5_9PSEU</name>
<sequence>MGKLLYSATMSLDGFIAGPGGDMGWLTRYIGPNQEAEDLVTEIGALLVGRRTFTGDDPHRGTEGEGKAFGGGWDGPQFVLSRHPPAEPVAGVTFVSDLAHGVAEAKAAAGEKSVNVLGAAVARACVDAALLDEVAVFVAPVLLGGGVRLFERPEGAPVPLERISQSAVPLATNLRFRVLR</sequence>
<evidence type="ECO:0000259" key="1">
    <source>
        <dbReference type="Pfam" id="PF01872"/>
    </source>
</evidence>
<keyword evidence="3" id="KW-1185">Reference proteome</keyword>
<dbReference type="Gene3D" id="3.40.430.10">
    <property type="entry name" value="Dihydrofolate Reductase, subunit A"/>
    <property type="match status" value="1"/>
</dbReference>
<evidence type="ECO:0000313" key="3">
    <source>
        <dbReference type="Proteomes" id="UP001500689"/>
    </source>
</evidence>
<dbReference type="SUPFAM" id="SSF53597">
    <property type="entry name" value="Dihydrofolate reductase-like"/>
    <property type="match status" value="1"/>
</dbReference>
<dbReference type="EMBL" id="BAAAZN010000012">
    <property type="protein sequence ID" value="GAA3562672.1"/>
    <property type="molecule type" value="Genomic_DNA"/>
</dbReference>
<reference evidence="3" key="1">
    <citation type="journal article" date="2019" name="Int. J. Syst. Evol. Microbiol.">
        <title>The Global Catalogue of Microorganisms (GCM) 10K type strain sequencing project: providing services to taxonomists for standard genome sequencing and annotation.</title>
        <authorList>
            <consortium name="The Broad Institute Genomics Platform"/>
            <consortium name="The Broad Institute Genome Sequencing Center for Infectious Disease"/>
            <person name="Wu L."/>
            <person name="Ma J."/>
        </authorList>
    </citation>
    <scope>NUCLEOTIDE SEQUENCE [LARGE SCALE GENOMIC DNA]</scope>
    <source>
        <strain evidence="3">JCM 16898</strain>
    </source>
</reference>
<feature type="domain" description="Bacterial bifunctional deaminase-reductase C-terminal" evidence="1">
    <location>
        <begin position="4"/>
        <end position="153"/>
    </location>
</feature>
<comment type="caution">
    <text evidence="2">The sequence shown here is derived from an EMBL/GenBank/DDBJ whole genome shotgun (WGS) entry which is preliminary data.</text>
</comment>
<dbReference type="RefSeq" id="WP_344864450.1">
    <property type="nucleotide sequence ID" value="NZ_BAAAZN010000012.1"/>
</dbReference>
<organism evidence="2 3">
    <name type="scientific">Amycolatopsis ultiminotia</name>
    <dbReference type="NCBI Taxonomy" id="543629"/>
    <lineage>
        <taxon>Bacteria</taxon>
        <taxon>Bacillati</taxon>
        <taxon>Actinomycetota</taxon>
        <taxon>Actinomycetes</taxon>
        <taxon>Pseudonocardiales</taxon>
        <taxon>Pseudonocardiaceae</taxon>
        <taxon>Amycolatopsis</taxon>
    </lineage>
</organism>
<evidence type="ECO:0000313" key="2">
    <source>
        <dbReference type="EMBL" id="GAA3562672.1"/>
    </source>
</evidence>
<accession>A0ABP6X7I5</accession>
<dbReference type="Pfam" id="PF01872">
    <property type="entry name" value="RibD_C"/>
    <property type="match status" value="1"/>
</dbReference>
<dbReference type="InterPro" id="IPR050765">
    <property type="entry name" value="Riboflavin_Biosynth_HTPR"/>
</dbReference>
<dbReference type="PANTHER" id="PTHR38011:SF12">
    <property type="entry name" value="BIFUNCTIONAL DEAMINASE-REDUCTASE DOMAIN PROTEIN"/>
    <property type="match status" value="1"/>
</dbReference>
<dbReference type="Proteomes" id="UP001500689">
    <property type="component" value="Unassembled WGS sequence"/>
</dbReference>
<dbReference type="InterPro" id="IPR024072">
    <property type="entry name" value="DHFR-like_dom_sf"/>
</dbReference>
<protein>
    <submittedName>
        <fullName evidence="2">Dihydrofolate reductase family protein</fullName>
    </submittedName>
</protein>
<proteinExistence type="predicted"/>
<dbReference type="InterPro" id="IPR002734">
    <property type="entry name" value="RibDG_C"/>
</dbReference>
<gene>
    <name evidence="2" type="ORF">GCM10022222_52950</name>
</gene>